<accession>A0A1B7P1P6</accession>
<sequence length="547" mass="60600">MEYRVFVTSWLGFGVREARSRYVKALLESTANEKNRARLDPCLHAGLRTTLNGTILPPDGPVSGMEPYLVGTGRFKECLRNTFPLLEKDAPCPDEPCLLHGVHSPAIDFDVNHFIGVSEYWHTTHEIFEMGHKDKAYDFNTYQQRVKEFCSRPWDSIVQGVDSKQWRKKVDQKKAYEVCFKASWIISVLHEGIGIPRVGIENTASGGHNGTDEVLDQAKEKGYLDAFQAVKKIDSTEVSWTLGNAVLYASSQVPPLPKGLPVGFGSNIAASGKNGVPDDFQQPGAPYLMPTAPPPQSPTLPMNETTHGPGPGSTHWHDTLFGGHSPRRIPGLFLFLAIVVIAIFFLCGRDRRKRLYRKLLRRSSPRSYHHHYRRRSSKSSPSSSNFFTSTFPRIFSSSKRPSSSSYSSYPAYDHLLEDGMRDFELSPVSSSSDDEAMSMSIPPTIPNTPFTPTFTNTYSDDNNTVLVRSKSSNIMHHNNNSSSNNINNPGAGMGIPPGLDASIGSLGNMDRNGLAVRTESRDRLAPLALAPTNNGRRSRATSPVRHH</sequence>
<feature type="region of interest" description="Disordered" evidence="3">
    <location>
        <begin position="525"/>
        <end position="547"/>
    </location>
</feature>
<dbReference type="Pfam" id="PF01150">
    <property type="entry name" value="GDA1_CD39"/>
    <property type="match status" value="1"/>
</dbReference>
<dbReference type="InterPro" id="IPR000407">
    <property type="entry name" value="GDA1_CD39_NTPase"/>
</dbReference>
<dbReference type="GO" id="GO:0006256">
    <property type="term" value="P:UDP catabolic process"/>
    <property type="evidence" value="ECO:0007669"/>
    <property type="project" value="TreeGrafter"/>
</dbReference>
<dbReference type="Gene3D" id="3.30.420.150">
    <property type="entry name" value="Exopolyphosphatase. Domain 2"/>
    <property type="match status" value="1"/>
</dbReference>
<organism evidence="5 6">
    <name type="scientific">Emergomyces africanus</name>
    <dbReference type="NCBI Taxonomy" id="1955775"/>
    <lineage>
        <taxon>Eukaryota</taxon>
        <taxon>Fungi</taxon>
        <taxon>Dikarya</taxon>
        <taxon>Ascomycota</taxon>
        <taxon>Pezizomycotina</taxon>
        <taxon>Eurotiomycetes</taxon>
        <taxon>Eurotiomycetidae</taxon>
        <taxon>Onygenales</taxon>
        <taxon>Ajellomycetaceae</taxon>
        <taxon>Emergomyces</taxon>
    </lineage>
</organism>
<keyword evidence="4" id="KW-0812">Transmembrane</keyword>
<dbReference type="OrthoDB" id="6372431at2759"/>
<keyword evidence="2" id="KW-0378">Hydrolase</keyword>
<dbReference type="GO" id="GO:0005794">
    <property type="term" value="C:Golgi apparatus"/>
    <property type="evidence" value="ECO:0007669"/>
    <property type="project" value="TreeGrafter"/>
</dbReference>
<comment type="caution">
    <text evidence="5">The sequence shown here is derived from an EMBL/GenBank/DDBJ whole genome shotgun (WGS) entry which is preliminary data.</text>
</comment>
<evidence type="ECO:0000313" key="5">
    <source>
        <dbReference type="EMBL" id="OAX82946.1"/>
    </source>
</evidence>
<dbReference type="GO" id="GO:0017111">
    <property type="term" value="F:ribonucleoside triphosphate phosphatase activity"/>
    <property type="evidence" value="ECO:0007669"/>
    <property type="project" value="TreeGrafter"/>
</dbReference>
<gene>
    <name evidence="5" type="ORF">ACJ72_02697</name>
</gene>
<dbReference type="AlphaFoldDB" id="A0A1B7P1P6"/>
<protein>
    <submittedName>
        <fullName evidence="5">Uncharacterized protein</fullName>
    </submittedName>
</protein>
<evidence type="ECO:0000256" key="2">
    <source>
        <dbReference type="ARBA" id="ARBA00022801"/>
    </source>
</evidence>
<keyword evidence="4" id="KW-0472">Membrane</keyword>
<dbReference type="Proteomes" id="UP000091918">
    <property type="component" value="Unassembled WGS sequence"/>
</dbReference>
<proteinExistence type="inferred from homology"/>
<dbReference type="GO" id="GO:0004382">
    <property type="term" value="F:GDP phosphatase activity"/>
    <property type="evidence" value="ECO:0007669"/>
    <property type="project" value="TreeGrafter"/>
</dbReference>
<dbReference type="PANTHER" id="PTHR11782">
    <property type="entry name" value="ADENOSINE/GUANOSINE DIPHOSPHATASE"/>
    <property type="match status" value="1"/>
</dbReference>
<dbReference type="GO" id="GO:0045134">
    <property type="term" value="F:UDP phosphatase activity"/>
    <property type="evidence" value="ECO:0007669"/>
    <property type="project" value="TreeGrafter"/>
</dbReference>
<keyword evidence="4" id="KW-1133">Transmembrane helix</keyword>
<dbReference type="EMBL" id="LGUA01000235">
    <property type="protein sequence ID" value="OAX82946.1"/>
    <property type="molecule type" value="Genomic_DNA"/>
</dbReference>
<dbReference type="GO" id="GO:0016020">
    <property type="term" value="C:membrane"/>
    <property type="evidence" value="ECO:0007669"/>
    <property type="project" value="TreeGrafter"/>
</dbReference>
<dbReference type="STRING" id="1658172.A0A1B7P1P6"/>
<comment type="similarity">
    <text evidence="1">Belongs to the GDA1/CD39 NTPase family.</text>
</comment>
<name>A0A1B7P1P6_9EURO</name>
<keyword evidence="6" id="KW-1185">Reference proteome</keyword>
<feature type="transmembrane region" description="Helical" evidence="4">
    <location>
        <begin position="329"/>
        <end position="348"/>
    </location>
</feature>
<feature type="compositionally biased region" description="Basic residues" evidence="3">
    <location>
        <begin position="536"/>
        <end position="547"/>
    </location>
</feature>
<evidence type="ECO:0000313" key="6">
    <source>
        <dbReference type="Proteomes" id="UP000091918"/>
    </source>
</evidence>
<dbReference type="PANTHER" id="PTHR11782:SF121">
    <property type="entry name" value="NUCLEOSIDE-DIPHOSPHATASE MIG-23"/>
    <property type="match status" value="1"/>
</dbReference>
<feature type="region of interest" description="Disordered" evidence="3">
    <location>
        <begin position="284"/>
        <end position="312"/>
    </location>
</feature>
<evidence type="ECO:0000256" key="1">
    <source>
        <dbReference type="ARBA" id="ARBA00009283"/>
    </source>
</evidence>
<evidence type="ECO:0000256" key="3">
    <source>
        <dbReference type="SAM" id="MobiDB-lite"/>
    </source>
</evidence>
<reference evidence="5 6" key="1">
    <citation type="submission" date="2015-07" db="EMBL/GenBank/DDBJ databases">
        <title>Emmonsia species relationships and genome sequence.</title>
        <authorList>
            <person name="Cuomo C.A."/>
            <person name="Schwartz I.S."/>
            <person name="Kenyon C."/>
            <person name="de Hoog G.S."/>
            <person name="Govender N.P."/>
            <person name="Botha A."/>
            <person name="Moreno L."/>
            <person name="de Vries M."/>
            <person name="Munoz J.F."/>
            <person name="Stielow J.B."/>
        </authorList>
    </citation>
    <scope>NUCLEOTIDE SEQUENCE [LARGE SCALE GENOMIC DNA]</scope>
    <source>
        <strain evidence="5 6">CBS 136260</strain>
    </source>
</reference>
<evidence type="ECO:0000256" key="4">
    <source>
        <dbReference type="SAM" id="Phobius"/>
    </source>
</evidence>
<dbReference type="GO" id="GO:0046036">
    <property type="term" value="P:CTP metabolic process"/>
    <property type="evidence" value="ECO:0007669"/>
    <property type="project" value="TreeGrafter"/>
</dbReference>